<keyword evidence="4" id="KW-0256">Endoplasmic reticulum</keyword>
<reference evidence="8" key="1">
    <citation type="journal article" date="2018" name="Nat. Microbiol.">
        <title>Leveraging single-cell genomics to expand the fungal tree of life.</title>
        <authorList>
            <person name="Ahrendt S.R."/>
            <person name="Quandt C.A."/>
            <person name="Ciobanu D."/>
            <person name="Clum A."/>
            <person name="Salamov A."/>
            <person name="Andreopoulos B."/>
            <person name="Cheng J.F."/>
            <person name="Woyke T."/>
            <person name="Pelin A."/>
            <person name="Henrissat B."/>
            <person name="Reynolds N.K."/>
            <person name="Benny G.L."/>
            <person name="Smith M.E."/>
            <person name="James T.Y."/>
            <person name="Grigoriev I.V."/>
        </authorList>
    </citation>
    <scope>NUCLEOTIDE SEQUENCE [LARGE SCALE GENOMIC DNA]</scope>
    <source>
        <strain evidence="8">Baker2002</strain>
    </source>
</reference>
<feature type="domain" description="Amidohydrolase-related" evidence="6">
    <location>
        <begin position="326"/>
        <end position="390"/>
    </location>
</feature>
<dbReference type="InterPro" id="IPR006680">
    <property type="entry name" value="Amidohydro-rel"/>
</dbReference>
<feature type="domain" description="Glycosyl transferase family 1" evidence="5">
    <location>
        <begin position="1"/>
        <end position="54"/>
    </location>
</feature>
<dbReference type="SUPFAM" id="SSF53756">
    <property type="entry name" value="UDP-Glycosyltransferase/glycogen phosphorylase"/>
    <property type="match status" value="1"/>
</dbReference>
<gene>
    <name evidence="7" type="ORF">METBISCDRAFT_21331</name>
</gene>
<dbReference type="InterPro" id="IPR001296">
    <property type="entry name" value="Glyco_trans_1"/>
</dbReference>
<evidence type="ECO:0000313" key="8">
    <source>
        <dbReference type="Proteomes" id="UP000268321"/>
    </source>
</evidence>
<dbReference type="Gene3D" id="3.40.50.2000">
    <property type="entry name" value="Glycogen Phosphorylase B"/>
    <property type="match status" value="2"/>
</dbReference>
<name>A0A4P9ZI46_9ASCO</name>
<dbReference type="EMBL" id="ML004430">
    <property type="protein sequence ID" value="RKP32648.1"/>
    <property type="molecule type" value="Genomic_DNA"/>
</dbReference>
<evidence type="ECO:0008006" key="9">
    <source>
        <dbReference type="Google" id="ProtNLM"/>
    </source>
</evidence>
<dbReference type="AlphaFoldDB" id="A0A4P9ZI46"/>
<keyword evidence="3" id="KW-0328">Glycosyltransferase</keyword>
<accession>A0A4P9ZI46</accession>
<dbReference type="SUPFAM" id="SSF51556">
    <property type="entry name" value="Metallo-dependent hydrolases"/>
    <property type="match status" value="1"/>
</dbReference>
<comment type="subcellular location">
    <subcellularLocation>
        <location evidence="1">Endoplasmic reticulum membrane</location>
    </subcellularLocation>
</comment>
<sequence>MAARTPVVASDIDGYRNVVTDGENGVLVPAGDAAALAHALREVTSDSALAERIVAGGIIRADSISMRKLATRYLEIYRDVLVAEQGERIVVQPSAFVRYFEDRASGKTIVPGFIDTHSHMWPTWGLNKNSVWIYAANFAYRVTTTRDPQTATTDVLTYGDMVEGVMVPGPRVYSTGPGVGYWMYNLKSLEQTKNVLKQYSKYYNTQYIKMGGLDYKLNMSQLFDGYPGHEHSIPVFPLYKDVTQTIAQKSPLHDPKLNRFSPYNELNEKVRRRVGNLGGWFAPEDHVFQKHAQGVNAVVQKGGLAGVDSHGQLQGLGYHWELWSIASGNMKPHNALKVATILGAESLGLDKELGSIAAGKLADFVILDKNPLENIRNTNSITHVVKDGRVYDGNTLDEILPTPRKLDVSQWTKVAPKLFLLNYGKRVKKEIN</sequence>
<dbReference type="GO" id="GO:0016757">
    <property type="term" value="F:glycosyltransferase activity"/>
    <property type="evidence" value="ECO:0007669"/>
    <property type="project" value="UniProtKB-KW"/>
</dbReference>
<evidence type="ECO:0000256" key="2">
    <source>
        <dbReference type="ARBA" id="ARBA00006122"/>
    </source>
</evidence>
<dbReference type="Proteomes" id="UP000268321">
    <property type="component" value="Unassembled WGS sequence"/>
</dbReference>
<evidence type="ECO:0000256" key="3">
    <source>
        <dbReference type="ARBA" id="ARBA00022676"/>
    </source>
</evidence>
<organism evidence="7 8">
    <name type="scientific">Metschnikowia bicuspidata</name>
    <dbReference type="NCBI Taxonomy" id="27322"/>
    <lineage>
        <taxon>Eukaryota</taxon>
        <taxon>Fungi</taxon>
        <taxon>Dikarya</taxon>
        <taxon>Ascomycota</taxon>
        <taxon>Saccharomycotina</taxon>
        <taxon>Pichiomycetes</taxon>
        <taxon>Metschnikowiaceae</taxon>
        <taxon>Metschnikowia</taxon>
    </lineage>
</organism>
<evidence type="ECO:0000259" key="6">
    <source>
        <dbReference type="Pfam" id="PF01979"/>
    </source>
</evidence>
<dbReference type="PANTHER" id="PTHR43135:SF3">
    <property type="entry name" value="ALPHA-D-RIBOSE 1-METHYLPHOSPHONATE 5-TRIPHOSPHATE DIPHOSPHATASE"/>
    <property type="match status" value="1"/>
</dbReference>
<dbReference type="InterPro" id="IPR011059">
    <property type="entry name" value="Metal-dep_hydrolase_composite"/>
</dbReference>
<evidence type="ECO:0000259" key="5">
    <source>
        <dbReference type="Pfam" id="PF00534"/>
    </source>
</evidence>
<dbReference type="SUPFAM" id="SSF51338">
    <property type="entry name" value="Composite domain of metallo-dependent hydrolases"/>
    <property type="match status" value="1"/>
</dbReference>
<dbReference type="Pfam" id="PF00534">
    <property type="entry name" value="Glycos_transf_1"/>
    <property type="match status" value="1"/>
</dbReference>
<dbReference type="InterPro" id="IPR051781">
    <property type="entry name" value="Metallo-dep_Hydrolase"/>
</dbReference>
<comment type="similarity">
    <text evidence="2">Belongs to the glycosyltransferase group 1 family.</text>
</comment>
<keyword evidence="8" id="KW-1185">Reference proteome</keyword>
<dbReference type="Gene3D" id="2.30.40.10">
    <property type="entry name" value="Urease, subunit C, domain 1"/>
    <property type="match status" value="1"/>
</dbReference>
<dbReference type="Pfam" id="PF01979">
    <property type="entry name" value="Amidohydro_1"/>
    <property type="match status" value="1"/>
</dbReference>
<dbReference type="PANTHER" id="PTHR43135">
    <property type="entry name" value="ALPHA-D-RIBOSE 1-METHYLPHOSPHONATE 5-TRIPHOSPHATE DIPHOSPHATASE"/>
    <property type="match status" value="1"/>
</dbReference>
<protein>
    <recommendedName>
        <fullName evidence="9">Amidohydrolase-related domain-containing protein</fullName>
    </recommendedName>
</protein>
<evidence type="ECO:0000256" key="4">
    <source>
        <dbReference type="ARBA" id="ARBA00022824"/>
    </source>
</evidence>
<dbReference type="InterPro" id="IPR032466">
    <property type="entry name" value="Metal_Hydrolase"/>
</dbReference>
<dbReference type="GO" id="GO:0005789">
    <property type="term" value="C:endoplasmic reticulum membrane"/>
    <property type="evidence" value="ECO:0007669"/>
    <property type="project" value="UniProtKB-SubCell"/>
</dbReference>
<dbReference type="OrthoDB" id="5595695at2759"/>
<evidence type="ECO:0000313" key="7">
    <source>
        <dbReference type="EMBL" id="RKP32648.1"/>
    </source>
</evidence>
<proteinExistence type="inferred from homology"/>
<evidence type="ECO:0000256" key="1">
    <source>
        <dbReference type="ARBA" id="ARBA00004586"/>
    </source>
</evidence>
<dbReference type="GO" id="GO:0016810">
    <property type="term" value="F:hydrolase activity, acting on carbon-nitrogen (but not peptide) bonds"/>
    <property type="evidence" value="ECO:0007669"/>
    <property type="project" value="InterPro"/>
</dbReference>
<keyword evidence="3" id="KW-0808">Transferase</keyword>